<evidence type="ECO:0000313" key="3">
    <source>
        <dbReference type="EMBL" id="AFL75205.1"/>
    </source>
</evidence>
<keyword evidence="4" id="KW-1185">Reference proteome</keyword>
<sequence length="96" mass="10808">MSWYRWNGEDLELSLRVQPRAPRDGFVGPDPGGDYYRVRIQSPPVDGKGTESLKRFIAAAFGVPPSRVTILSGEHARYKRLRIESPRLFPIPVDAA</sequence>
<comment type="similarity">
    <text evidence="1 2">Belongs to the UPF0235 family.</text>
</comment>
<dbReference type="AlphaFoldDB" id="I3YDY7"/>
<organism evidence="3 4">
    <name type="scientific">Thiocystis violascens (strain ATCC 17096 / DSM 198 / 6111)</name>
    <name type="common">Chromatium violascens</name>
    <dbReference type="NCBI Taxonomy" id="765911"/>
    <lineage>
        <taxon>Bacteria</taxon>
        <taxon>Pseudomonadati</taxon>
        <taxon>Pseudomonadota</taxon>
        <taxon>Gammaproteobacteria</taxon>
        <taxon>Chromatiales</taxon>
        <taxon>Chromatiaceae</taxon>
        <taxon>Thiocystis</taxon>
    </lineage>
</organism>
<accession>I3YDY7</accession>
<dbReference type="STRING" id="765911.Thivi_3332"/>
<evidence type="ECO:0000313" key="4">
    <source>
        <dbReference type="Proteomes" id="UP000006062"/>
    </source>
</evidence>
<dbReference type="RefSeq" id="WP_014779612.1">
    <property type="nucleotide sequence ID" value="NC_018012.1"/>
</dbReference>
<reference evidence="3 4" key="1">
    <citation type="submission" date="2012-06" db="EMBL/GenBank/DDBJ databases">
        <title>Complete sequence of Thiocystis violascens DSM 198.</title>
        <authorList>
            <consortium name="US DOE Joint Genome Institute"/>
            <person name="Lucas S."/>
            <person name="Han J."/>
            <person name="Lapidus A."/>
            <person name="Cheng J.-F."/>
            <person name="Goodwin L."/>
            <person name="Pitluck S."/>
            <person name="Peters L."/>
            <person name="Ovchinnikova G."/>
            <person name="Teshima H."/>
            <person name="Detter J.C."/>
            <person name="Han C."/>
            <person name="Tapia R."/>
            <person name="Land M."/>
            <person name="Hauser L."/>
            <person name="Kyrpides N."/>
            <person name="Ivanova N."/>
            <person name="Pagani I."/>
            <person name="Vogl K."/>
            <person name="Liu Z."/>
            <person name="Frigaard N.-U."/>
            <person name="Bryant D."/>
            <person name="Woyke T."/>
        </authorList>
    </citation>
    <scope>NUCLEOTIDE SEQUENCE [LARGE SCALE GENOMIC DNA]</scope>
    <source>
        <strain evidence="4">ATCC 17096 / DSM 198 / 6111</strain>
    </source>
</reference>
<dbReference type="eggNOG" id="COG1872">
    <property type="taxonomic scope" value="Bacteria"/>
</dbReference>
<dbReference type="Proteomes" id="UP000006062">
    <property type="component" value="Chromosome"/>
</dbReference>
<evidence type="ECO:0000256" key="2">
    <source>
        <dbReference type="HAMAP-Rule" id="MF_00634"/>
    </source>
</evidence>
<dbReference type="InterPro" id="IPR003746">
    <property type="entry name" value="DUF167"/>
</dbReference>
<dbReference type="EMBL" id="CP003154">
    <property type="protein sequence ID" value="AFL75205.1"/>
    <property type="molecule type" value="Genomic_DNA"/>
</dbReference>
<dbReference type="HAMAP" id="MF_00634">
    <property type="entry name" value="UPF0235"/>
    <property type="match status" value="1"/>
</dbReference>
<evidence type="ECO:0000256" key="1">
    <source>
        <dbReference type="ARBA" id="ARBA00010364"/>
    </source>
</evidence>
<dbReference type="NCBIfam" id="TIGR00251">
    <property type="entry name" value="DUF167 family protein"/>
    <property type="match status" value="1"/>
</dbReference>
<gene>
    <name evidence="3" type="ordered locus">Thivi_3332</name>
</gene>
<dbReference type="SUPFAM" id="SSF69786">
    <property type="entry name" value="YggU-like"/>
    <property type="match status" value="1"/>
</dbReference>
<proteinExistence type="inferred from homology"/>
<dbReference type="SMART" id="SM01152">
    <property type="entry name" value="DUF167"/>
    <property type="match status" value="1"/>
</dbReference>
<dbReference type="Pfam" id="PF02594">
    <property type="entry name" value="DUF167"/>
    <property type="match status" value="1"/>
</dbReference>
<dbReference type="InterPro" id="IPR036591">
    <property type="entry name" value="YggU-like_sf"/>
</dbReference>
<dbReference type="OrthoDB" id="9800587at2"/>
<dbReference type="Gene3D" id="3.30.1200.10">
    <property type="entry name" value="YggU-like"/>
    <property type="match status" value="1"/>
</dbReference>
<protein>
    <recommendedName>
        <fullName evidence="2">UPF0235 protein Thivi_3332</fullName>
    </recommendedName>
</protein>
<dbReference type="HOGENOM" id="CLU_130694_5_0_6"/>
<dbReference type="KEGG" id="tvi:Thivi_3332"/>
<name>I3YDY7_THIV6</name>